<evidence type="ECO:0008006" key="5">
    <source>
        <dbReference type="Google" id="ProtNLM"/>
    </source>
</evidence>
<feature type="region of interest" description="Disordered" evidence="1">
    <location>
        <begin position="72"/>
        <end position="97"/>
    </location>
</feature>
<comment type="caution">
    <text evidence="3">The sequence shown here is derived from an EMBL/GenBank/DDBJ whole genome shotgun (WGS) entry which is preliminary data.</text>
</comment>
<keyword evidence="2" id="KW-0812">Transmembrane</keyword>
<dbReference type="AlphaFoldDB" id="A0A2U1T044"/>
<keyword evidence="2" id="KW-1133">Transmembrane helix</keyword>
<organism evidence="3 4">
    <name type="scientific">Homoserinimonas hongtaonis</name>
    <dbReference type="NCBI Taxonomy" id="2079791"/>
    <lineage>
        <taxon>Bacteria</taxon>
        <taxon>Bacillati</taxon>
        <taxon>Actinomycetota</taxon>
        <taxon>Actinomycetes</taxon>
        <taxon>Micrococcales</taxon>
        <taxon>Microbacteriaceae</taxon>
        <taxon>Homoserinimonas</taxon>
    </lineage>
</organism>
<evidence type="ECO:0000313" key="3">
    <source>
        <dbReference type="EMBL" id="PWB97229.1"/>
    </source>
</evidence>
<proteinExistence type="predicted"/>
<dbReference type="RefSeq" id="WP_108517424.1">
    <property type="nucleotide sequence ID" value="NZ_CP026951.1"/>
</dbReference>
<accession>A0A2U1T044</accession>
<keyword evidence="2" id="KW-0472">Membrane</keyword>
<name>A0A2U1T044_9MICO</name>
<feature type="transmembrane region" description="Helical" evidence="2">
    <location>
        <begin position="34"/>
        <end position="55"/>
    </location>
</feature>
<dbReference type="KEGG" id="salc:C2138_09720"/>
<evidence type="ECO:0000256" key="1">
    <source>
        <dbReference type="SAM" id="MobiDB-lite"/>
    </source>
</evidence>
<sequence>MSALLHGAIAAIVTAASAVRFAKDEPDFDPNTVTPGVIGFFAIFLIAAVTVLIVLDMNRRVRRTRYREEVRDKLAAERADGQTGAGTGPEDETPPSA</sequence>
<dbReference type="Proteomes" id="UP000244978">
    <property type="component" value="Unassembled WGS sequence"/>
</dbReference>
<evidence type="ECO:0000256" key="2">
    <source>
        <dbReference type="SAM" id="Phobius"/>
    </source>
</evidence>
<reference evidence="4" key="1">
    <citation type="submission" date="2018-04" db="EMBL/GenBank/DDBJ databases">
        <authorList>
            <person name="Liu S."/>
            <person name="Wang Z."/>
            <person name="Li J."/>
        </authorList>
    </citation>
    <scope>NUCLEOTIDE SEQUENCE [LARGE SCALE GENOMIC DNA]</scope>
    <source>
        <strain evidence="4">S1194</strain>
    </source>
</reference>
<evidence type="ECO:0000313" key="4">
    <source>
        <dbReference type="Proteomes" id="UP000244978"/>
    </source>
</evidence>
<keyword evidence="4" id="KW-1185">Reference proteome</keyword>
<protein>
    <recommendedName>
        <fullName evidence="5">Amino acid transporter</fullName>
    </recommendedName>
</protein>
<gene>
    <name evidence="3" type="ORF">DF220_04830</name>
</gene>
<dbReference type="OrthoDB" id="5122705at2"/>
<dbReference type="EMBL" id="QEEX01000001">
    <property type="protein sequence ID" value="PWB97229.1"/>
    <property type="molecule type" value="Genomic_DNA"/>
</dbReference>